<evidence type="ECO:0000313" key="3">
    <source>
        <dbReference type="Proteomes" id="UP000078542"/>
    </source>
</evidence>
<protein>
    <submittedName>
        <fullName evidence="2">Uncharacterized protein</fullName>
    </submittedName>
</protein>
<evidence type="ECO:0000313" key="2">
    <source>
        <dbReference type="EMBL" id="KYN05392.1"/>
    </source>
</evidence>
<organism evidence="2 3">
    <name type="scientific">Cyphomyrmex costatus</name>
    <dbReference type="NCBI Taxonomy" id="456900"/>
    <lineage>
        <taxon>Eukaryota</taxon>
        <taxon>Metazoa</taxon>
        <taxon>Ecdysozoa</taxon>
        <taxon>Arthropoda</taxon>
        <taxon>Hexapoda</taxon>
        <taxon>Insecta</taxon>
        <taxon>Pterygota</taxon>
        <taxon>Neoptera</taxon>
        <taxon>Endopterygota</taxon>
        <taxon>Hymenoptera</taxon>
        <taxon>Apocrita</taxon>
        <taxon>Aculeata</taxon>
        <taxon>Formicoidea</taxon>
        <taxon>Formicidae</taxon>
        <taxon>Myrmicinae</taxon>
        <taxon>Cyphomyrmex</taxon>
    </lineage>
</organism>
<proteinExistence type="predicted"/>
<dbReference type="EMBL" id="KQ977141">
    <property type="protein sequence ID" value="KYN05392.1"/>
    <property type="molecule type" value="Genomic_DNA"/>
</dbReference>
<sequence length="218" mass="24546">DVLSTMRHVGRGWARSRRATLVLPVPVQVLTMPVRFDPAAIRSDFTRKSRISRLDLIRQSMYRPPRKSVQTVVETERLRFTRDGRRACTERLNRYTQPLTVIIAAITGLSLSFFLSTPVFLSLLAVHRLFFPPPCQPPRLRPPLTIIATVTRPSSSVYISHGDISSSGNLSCGGKRECGTRHDGRSMRVTGRCSYCSRTNKDLCHIDNTGPHFARLSL</sequence>
<keyword evidence="1" id="KW-1133">Transmembrane helix</keyword>
<evidence type="ECO:0000256" key="1">
    <source>
        <dbReference type="SAM" id="Phobius"/>
    </source>
</evidence>
<feature type="transmembrane region" description="Helical" evidence="1">
    <location>
        <begin position="101"/>
        <end position="126"/>
    </location>
</feature>
<keyword evidence="1" id="KW-0812">Transmembrane</keyword>
<accession>A0A195CXT4</accession>
<name>A0A195CXT4_9HYME</name>
<gene>
    <name evidence="2" type="ORF">ALC62_03677</name>
</gene>
<keyword evidence="3" id="KW-1185">Reference proteome</keyword>
<dbReference type="AlphaFoldDB" id="A0A195CXT4"/>
<reference evidence="2 3" key="1">
    <citation type="submission" date="2016-03" db="EMBL/GenBank/DDBJ databases">
        <title>Cyphomyrmex costatus WGS genome.</title>
        <authorList>
            <person name="Nygaard S."/>
            <person name="Hu H."/>
            <person name="Boomsma J."/>
            <person name="Zhang G."/>
        </authorList>
    </citation>
    <scope>NUCLEOTIDE SEQUENCE [LARGE SCALE GENOMIC DNA]</scope>
    <source>
        <strain evidence="2">MS0001</strain>
        <tissue evidence="2">Whole body</tissue>
    </source>
</reference>
<keyword evidence="1" id="KW-0472">Membrane</keyword>
<dbReference type="Proteomes" id="UP000078542">
    <property type="component" value="Unassembled WGS sequence"/>
</dbReference>
<feature type="non-terminal residue" evidence="2">
    <location>
        <position position="1"/>
    </location>
</feature>